<evidence type="ECO:0000259" key="15">
    <source>
        <dbReference type="Pfam" id="PF10509"/>
    </source>
</evidence>
<keyword evidence="7 11" id="KW-0067">ATP-binding</keyword>
<feature type="binding site" evidence="11">
    <location>
        <begin position="35"/>
        <end position="38"/>
    </location>
    <ligand>
        <name>substrate</name>
    </ligand>
</feature>
<evidence type="ECO:0000256" key="12">
    <source>
        <dbReference type="NCBIfam" id="TIGR00131"/>
    </source>
</evidence>
<dbReference type="InterPro" id="IPR036554">
    <property type="entry name" value="GHMP_kinase_C_sf"/>
</dbReference>
<evidence type="ECO:0000259" key="13">
    <source>
        <dbReference type="Pfam" id="PF00288"/>
    </source>
</evidence>
<protein>
    <recommendedName>
        <fullName evidence="11 12">Galactokinase</fullName>
        <ecNumber evidence="11 12">2.7.1.6</ecNumber>
    </recommendedName>
    <alternativeName>
        <fullName evidence="11">Galactose kinase</fullName>
    </alternativeName>
</protein>
<evidence type="ECO:0000256" key="7">
    <source>
        <dbReference type="ARBA" id="ARBA00022840"/>
    </source>
</evidence>
<dbReference type="InterPro" id="IPR019539">
    <property type="entry name" value="GalKase_N"/>
</dbReference>
<evidence type="ECO:0000256" key="2">
    <source>
        <dbReference type="ARBA" id="ARBA00022490"/>
    </source>
</evidence>
<evidence type="ECO:0000256" key="9">
    <source>
        <dbReference type="ARBA" id="ARBA00023144"/>
    </source>
</evidence>
<evidence type="ECO:0000256" key="3">
    <source>
        <dbReference type="ARBA" id="ARBA00022679"/>
    </source>
</evidence>
<dbReference type="GO" id="GO:0004335">
    <property type="term" value="F:galactokinase activity"/>
    <property type="evidence" value="ECO:0007669"/>
    <property type="project" value="UniProtKB-EC"/>
</dbReference>
<dbReference type="InterPro" id="IPR000705">
    <property type="entry name" value="Galactokinase"/>
</dbReference>
<dbReference type="InterPro" id="IPR019741">
    <property type="entry name" value="Galactokinase_CS"/>
</dbReference>
<dbReference type="PANTHER" id="PTHR10457">
    <property type="entry name" value="MEVALONATE KINASE/GALACTOKINASE"/>
    <property type="match status" value="1"/>
</dbReference>
<dbReference type="PROSITE" id="PS00106">
    <property type="entry name" value="GALACTOKINASE"/>
    <property type="match status" value="1"/>
</dbReference>
<feature type="site" description="Transition state stabilizer" evidence="11">
    <location>
        <position position="29"/>
    </location>
</feature>
<dbReference type="PRINTS" id="PR00473">
    <property type="entry name" value="GALCTOKINASE"/>
</dbReference>
<keyword evidence="17" id="KW-1185">Reference proteome</keyword>
<dbReference type="NCBIfam" id="TIGR00131">
    <property type="entry name" value="gal_kin"/>
    <property type="match status" value="1"/>
</dbReference>
<evidence type="ECO:0000256" key="8">
    <source>
        <dbReference type="ARBA" id="ARBA00022842"/>
    </source>
</evidence>
<dbReference type="InterPro" id="IPR022963">
    <property type="entry name" value="Galactokinase_bac"/>
</dbReference>
<dbReference type="Proteomes" id="UP000831495">
    <property type="component" value="Chromosome"/>
</dbReference>
<dbReference type="PANTHER" id="PTHR10457:SF7">
    <property type="entry name" value="GALACTOKINASE-RELATED"/>
    <property type="match status" value="1"/>
</dbReference>
<feature type="binding site" evidence="11">
    <location>
        <position position="69"/>
    </location>
    <ligand>
        <name>ATP</name>
        <dbReference type="ChEBI" id="CHEBI:30616"/>
    </ligand>
</feature>
<dbReference type="InterPro" id="IPR014721">
    <property type="entry name" value="Ribsml_uS5_D2-typ_fold_subgr"/>
</dbReference>
<keyword evidence="4 11" id="KW-0479">Metal-binding</keyword>
<dbReference type="InterPro" id="IPR006204">
    <property type="entry name" value="GHMP_kinase_N_dom"/>
</dbReference>
<evidence type="ECO:0000256" key="10">
    <source>
        <dbReference type="ARBA" id="ARBA00023277"/>
    </source>
</evidence>
<feature type="active site" description="Proton acceptor" evidence="11">
    <location>
        <position position="176"/>
    </location>
</feature>
<dbReference type="Pfam" id="PF00288">
    <property type="entry name" value="GHMP_kinases_N"/>
    <property type="match status" value="1"/>
</dbReference>
<feature type="binding site" evidence="11">
    <location>
        <position position="226"/>
    </location>
    <ligand>
        <name>substrate</name>
    </ligand>
</feature>
<gene>
    <name evidence="11" type="primary">galK</name>
    <name evidence="16" type="ORF">MOO45_07355</name>
</gene>
<accession>A0ABY4P8L7</accession>
<feature type="binding site" evidence="11">
    <location>
        <position position="132"/>
    </location>
    <ligand>
        <name>Mg(2+)</name>
        <dbReference type="ChEBI" id="CHEBI:18420"/>
    </ligand>
</feature>
<dbReference type="NCBIfam" id="NF003705">
    <property type="entry name" value="PRK05322.1"/>
    <property type="match status" value="1"/>
</dbReference>
<name>A0ABY4P8L7_9LACO</name>
<comment type="catalytic activity">
    <reaction evidence="11">
        <text>alpha-D-galactose + ATP = alpha-D-galactose 1-phosphate + ADP + H(+)</text>
        <dbReference type="Rhea" id="RHEA:13553"/>
        <dbReference type="ChEBI" id="CHEBI:15378"/>
        <dbReference type="ChEBI" id="CHEBI:28061"/>
        <dbReference type="ChEBI" id="CHEBI:30616"/>
        <dbReference type="ChEBI" id="CHEBI:58336"/>
        <dbReference type="ChEBI" id="CHEBI:456216"/>
        <dbReference type="EC" id="2.7.1.6"/>
    </reaction>
</comment>
<evidence type="ECO:0000313" key="16">
    <source>
        <dbReference type="EMBL" id="UQS81998.1"/>
    </source>
</evidence>
<feature type="domain" description="Galactokinase N-terminal" evidence="15">
    <location>
        <begin position="11"/>
        <end position="59"/>
    </location>
</feature>
<feature type="domain" description="GHMP kinase C-terminal" evidence="14">
    <location>
        <begin position="289"/>
        <end position="361"/>
    </location>
</feature>
<evidence type="ECO:0000256" key="5">
    <source>
        <dbReference type="ARBA" id="ARBA00022741"/>
    </source>
</evidence>
<keyword evidence="6 11" id="KW-0418">Kinase</keyword>
<feature type="binding site" evidence="11">
    <location>
        <position position="164"/>
    </location>
    <ligand>
        <name>Mg(2+)</name>
        <dbReference type="ChEBI" id="CHEBI:18420"/>
    </ligand>
</feature>
<feature type="binding site" evidence="11">
    <location>
        <begin position="126"/>
        <end position="132"/>
    </location>
    <ligand>
        <name>ATP</name>
        <dbReference type="ChEBI" id="CHEBI:30616"/>
    </ligand>
</feature>
<dbReference type="SUPFAM" id="SSF54211">
    <property type="entry name" value="Ribosomal protein S5 domain 2-like"/>
    <property type="match status" value="1"/>
</dbReference>
<keyword evidence="8 11" id="KW-0460">Magnesium</keyword>
<sequence length="391" mass="43062">MAVTIATLQTNFEQRFQVSPQTFYFAPGRINLIGEHLDYNGGYVLPCAISLGTYAAVGKRDDSLMRVYSQNFADSGIGQIDLQNLQLPAQENWLRYVQAMIQVLVQQGHPLAHGLDILIQGDLPNSSGLSSSASLELLIGTILNQEFQLQIEPEQLARDGQIVENDYLGVNSGMMDQYAIALGQKDQALLLNTKTLTYEYVPLQLHDHQIIIMNTNQPRTLAGSQYNQRRKDCETALKILQQHVKIADLCDLTPAQLDEYSSLLTQPPLLTRVQHAVSENQRVLRAKQVLQQGDLNTFGRLLNASHVSLEQDFEVSGEALDTLVHAAWQQGILGARMTGAGFGGCAIALVPQKQVADFIAQVGQIYQAKMGRSADFYVAQSAAGPRLIQEG</sequence>
<dbReference type="EC" id="2.7.1.6" evidence="11 12"/>
<comment type="similarity">
    <text evidence="1 11">Belongs to the GHMP kinase family. GalK subfamily.</text>
</comment>
<dbReference type="SUPFAM" id="SSF55060">
    <property type="entry name" value="GHMP Kinase, C-terminal domain"/>
    <property type="match status" value="1"/>
</dbReference>
<dbReference type="Pfam" id="PF08544">
    <property type="entry name" value="GHMP_kinases_C"/>
    <property type="match status" value="1"/>
</dbReference>
<dbReference type="InterPro" id="IPR013750">
    <property type="entry name" value="GHMP_kinase_C_dom"/>
</dbReference>
<keyword evidence="10 11" id="KW-0119">Carbohydrate metabolism</keyword>
<dbReference type="InterPro" id="IPR020568">
    <property type="entry name" value="Ribosomal_Su5_D2-typ_SF"/>
</dbReference>
<dbReference type="HAMAP" id="MF_00246">
    <property type="entry name" value="Galactokinase"/>
    <property type="match status" value="1"/>
</dbReference>
<dbReference type="Gene3D" id="3.30.70.890">
    <property type="entry name" value="GHMP kinase, C-terminal domain"/>
    <property type="match status" value="1"/>
</dbReference>
<keyword evidence="3 11" id="KW-0808">Transferase</keyword>
<comment type="function">
    <text evidence="11">Catalyzes the transfer of the gamma-phosphate of ATP to D-galactose to form alpha-D-galactose-1-phosphate (Gal-1-P).</text>
</comment>
<evidence type="ECO:0000256" key="11">
    <source>
        <dbReference type="HAMAP-Rule" id="MF_00246"/>
    </source>
</evidence>
<reference evidence="16" key="1">
    <citation type="journal article" date="2022" name="Int. J. Syst. Evol. Microbiol.">
        <title>Apilactobacillus apisilvae sp. nov., Nicolia spurrieriana gen. nov. sp. nov., Bombilactobacillus folatiphilus sp. nov. and Bombilactobacillus thymidiniphilus sp. nov., four new lactic acid bacterial isolates from stingless bees Tetragonula carbonaria and Austroplebeia australis.</title>
        <authorList>
            <person name="Oliphant S.A."/>
            <person name="Watson-Haigh N.S."/>
            <person name="Sumby K.M."/>
            <person name="Gardner J."/>
            <person name="Groom S."/>
            <person name="Jiranek V."/>
        </authorList>
    </citation>
    <scope>NUCLEOTIDE SEQUENCE</scope>
    <source>
        <strain evidence="16">SG4_D2</strain>
    </source>
</reference>
<evidence type="ECO:0000256" key="4">
    <source>
        <dbReference type="ARBA" id="ARBA00022723"/>
    </source>
</evidence>
<dbReference type="PRINTS" id="PR00959">
    <property type="entry name" value="MEVGALKINASE"/>
</dbReference>
<comment type="pathway">
    <text evidence="11">Carbohydrate metabolism; galactose metabolism.</text>
</comment>
<comment type="subcellular location">
    <subcellularLocation>
        <location evidence="11">Cytoplasm</location>
    </subcellularLocation>
</comment>
<organism evidence="16 17">
    <name type="scientific">Bombilactobacillus folatiphilus</name>
    <dbReference type="NCBI Taxonomy" id="2923362"/>
    <lineage>
        <taxon>Bacteria</taxon>
        <taxon>Bacillati</taxon>
        <taxon>Bacillota</taxon>
        <taxon>Bacilli</taxon>
        <taxon>Lactobacillales</taxon>
        <taxon>Lactobacillaceae</taxon>
        <taxon>Bombilactobacillus</taxon>
    </lineage>
</organism>
<evidence type="ECO:0000256" key="1">
    <source>
        <dbReference type="ARBA" id="ARBA00006566"/>
    </source>
</evidence>
<evidence type="ECO:0000313" key="17">
    <source>
        <dbReference type="Proteomes" id="UP000831495"/>
    </source>
</evidence>
<evidence type="ECO:0000256" key="6">
    <source>
        <dbReference type="ARBA" id="ARBA00022777"/>
    </source>
</evidence>
<dbReference type="EMBL" id="CP093366">
    <property type="protein sequence ID" value="UQS81998.1"/>
    <property type="molecule type" value="Genomic_DNA"/>
</dbReference>
<dbReference type="Pfam" id="PF10509">
    <property type="entry name" value="GalKase_gal_bdg"/>
    <property type="match status" value="1"/>
</dbReference>
<evidence type="ECO:0000259" key="14">
    <source>
        <dbReference type="Pfam" id="PF08544"/>
    </source>
</evidence>
<dbReference type="PIRSF" id="PIRSF000530">
    <property type="entry name" value="Galactokinase"/>
    <property type="match status" value="1"/>
</dbReference>
<dbReference type="Gene3D" id="3.30.230.10">
    <property type="match status" value="1"/>
</dbReference>
<dbReference type="InterPro" id="IPR006203">
    <property type="entry name" value="GHMP_knse_ATP-bd_CS"/>
</dbReference>
<keyword evidence="5 11" id="KW-0547">Nucleotide-binding</keyword>
<dbReference type="InterPro" id="IPR006206">
    <property type="entry name" value="Mevalonate/galactokinase"/>
</dbReference>
<feature type="domain" description="GHMP kinase N-terminal" evidence="13">
    <location>
        <begin position="96"/>
        <end position="183"/>
    </location>
</feature>
<dbReference type="PROSITE" id="PS00627">
    <property type="entry name" value="GHMP_KINASES_ATP"/>
    <property type="match status" value="1"/>
</dbReference>
<keyword evidence="2 11" id="KW-0963">Cytoplasm</keyword>
<keyword evidence="9 11" id="KW-0299">Galactose metabolism</keyword>
<proteinExistence type="inferred from homology"/>